<name>A0A2D0JKG0_9GAMM</name>
<dbReference type="AlphaFoldDB" id="A0A2D0JKG0"/>
<accession>A0A2D0JKG0</accession>
<protein>
    <submittedName>
        <fullName evidence="1">Uncharacterized protein</fullName>
    </submittedName>
</protein>
<sequence>MIFLVINLILMAYNHLSTKKHRMVLNFQKLMINSSVFLFKINILFCFVLAN</sequence>
<dbReference type="Proteomes" id="UP000221980">
    <property type="component" value="Unassembled WGS sequence"/>
</dbReference>
<organism evidence="1 2">
    <name type="scientific">Xenorhabdus miraniensis</name>
    <dbReference type="NCBI Taxonomy" id="351674"/>
    <lineage>
        <taxon>Bacteria</taxon>
        <taxon>Pseudomonadati</taxon>
        <taxon>Pseudomonadota</taxon>
        <taxon>Gammaproteobacteria</taxon>
        <taxon>Enterobacterales</taxon>
        <taxon>Morganellaceae</taxon>
        <taxon>Xenorhabdus</taxon>
    </lineage>
</organism>
<evidence type="ECO:0000313" key="2">
    <source>
        <dbReference type="Proteomes" id="UP000221980"/>
    </source>
</evidence>
<gene>
    <name evidence="1" type="ORF">Xmir_03915</name>
</gene>
<proteinExistence type="predicted"/>
<dbReference type="EMBL" id="NITZ01000030">
    <property type="protein sequence ID" value="PHM46795.1"/>
    <property type="molecule type" value="Genomic_DNA"/>
</dbReference>
<reference evidence="1 2" key="1">
    <citation type="journal article" date="2017" name="Nat. Microbiol.">
        <title>Natural product diversity associated with the nematode symbionts Photorhabdus and Xenorhabdus.</title>
        <authorList>
            <person name="Tobias N.J."/>
            <person name="Wolff H."/>
            <person name="Djahanschiri B."/>
            <person name="Grundmann F."/>
            <person name="Kronenwerth M."/>
            <person name="Shi Y.M."/>
            <person name="Simonyi S."/>
            <person name="Grun P."/>
            <person name="Shapiro-Ilan D."/>
            <person name="Pidot S.J."/>
            <person name="Stinear T.P."/>
            <person name="Ebersberger I."/>
            <person name="Bode H.B."/>
        </authorList>
    </citation>
    <scope>NUCLEOTIDE SEQUENCE [LARGE SCALE GENOMIC DNA]</scope>
    <source>
        <strain evidence="1 2">DSM 17902</strain>
    </source>
</reference>
<keyword evidence="2" id="KW-1185">Reference proteome</keyword>
<evidence type="ECO:0000313" key="1">
    <source>
        <dbReference type="EMBL" id="PHM46795.1"/>
    </source>
</evidence>
<comment type="caution">
    <text evidence="1">The sequence shown here is derived from an EMBL/GenBank/DDBJ whole genome shotgun (WGS) entry which is preliminary data.</text>
</comment>